<evidence type="ECO:0000313" key="4">
    <source>
        <dbReference type="Proteomes" id="UP000190744"/>
    </source>
</evidence>
<dbReference type="Proteomes" id="UP000190744">
    <property type="component" value="Unassembled WGS sequence"/>
</dbReference>
<organism evidence="3 4">
    <name type="scientific">Penicillium brasilianum</name>
    <dbReference type="NCBI Taxonomy" id="104259"/>
    <lineage>
        <taxon>Eukaryota</taxon>
        <taxon>Fungi</taxon>
        <taxon>Dikarya</taxon>
        <taxon>Ascomycota</taxon>
        <taxon>Pezizomycotina</taxon>
        <taxon>Eurotiomycetes</taxon>
        <taxon>Eurotiomycetidae</taxon>
        <taxon>Eurotiales</taxon>
        <taxon>Aspergillaceae</taxon>
        <taxon>Penicillium</taxon>
    </lineage>
</organism>
<feature type="transmembrane region" description="Helical" evidence="2">
    <location>
        <begin position="306"/>
        <end position="330"/>
    </location>
</feature>
<evidence type="ECO:0000256" key="2">
    <source>
        <dbReference type="SAM" id="Phobius"/>
    </source>
</evidence>
<protein>
    <submittedName>
        <fullName evidence="3">Uncharacterized protein</fullName>
    </submittedName>
</protein>
<feature type="transmembrane region" description="Helical" evidence="2">
    <location>
        <begin position="171"/>
        <end position="192"/>
    </location>
</feature>
<feature type="transmembrane region" description="Helical" evidence="2">
    <location>
        <begin position="265"/>
        <end position="286"/>
    </location>
</feature>
<dbReference type="EMBL" id="LJBN01000158">
    <property type="protein sequence ID" value="OOQ86004.1"/>
    <property type="molecule type" value="Genomic_DNA"/>
</dbReference>
<feature type="region of interest" description="Disordered" evidence="1">
    <location>
        <begin position="14"/>
        <end position="36"/>
    </location>
</feature>
<feature type="compositionally biased region" description="Polar residues" evidence="1">
    <location>
        <begin position="116"/>
        <end position="135"/>
    </location>
</feature>
<gene>
    <name evidence="3" type="ORF">PEBR_23486</name>
</gene>
<comment type="caution">
    <text evidence="3">The sequence shown here is derived from an EMBL/GenBank/DDBJ whole genome shotgun (WGS) entry which is preliminary data.</text>
</comment>
<feature type="transmembrane region" description="Helical" evidence="2">
    <location>
        <begin position="233"/>
        <end position="253"/>
    </location>
</feature>
<accession>A0A1S9RKF2</accession>
<dbReference type="AlphaFoldDB" id="A0A1S9RKF2"/>
<reference evidence="4" key="1">
    <citation type="submission" date="2015-09" db="EMBL/GenBank/DDBJ databases">
        <authorList>
            <person name="Fill T.P."/>
            <person name="Baretta J.F."/>
            <person name="de Almeida L.G."/>
            <person name="Rocha M."/>
            <person name="de Souza D.H."/>
            <person name="Malavazi I."/>
            <person name="Cerdeira L.T."/>
            <person name="Hong H."/>
            <person name="Samborskyy M."/>
            <person name="de Vasconcelos A.T."/>
            <person name="Leadlay P."/>
            <person name="Rodrigues-Filho E."/>
        </authorList>
    </citation>
    <scope>NUCLEOTIDE SEQUENCE [LARGE SCALE GENOMIC DNA]</scope>
    <source>
        <strain evidence="4">LaBioMMi 136</strain>
    </source>
</reference>
<proteinExistence type="predicted"/>
<keyword evidence="2" id="KW-0812">Transmembrane</keyword>
<keyword evidence="2" id="KW-0472">Membrane</keyword>
<name>A0A1S9RKF2_PENBI</name>
<keyword evidence="2" id="KW-1133">Transmembrane helix</keyword>
<feature type="region of interest" description="Disordered" evidence="1">
    <location>
        <begin position="107"/>
        <end position="135"/>
    </location>
</feature>
<evidence type="ECO:0000313" key="3">
    <source>
        <dbReference type="EMBL" id="OOQ86004.1"/>
    </source>
</evidence>
<evidence type="ECO:0000256" key="1">
    <source>
        <dbReference type="SAM" id="MobiDB-lite"/>
    </source>
</evidence>
<feature type="transmembrane region" description="Helical" evidence="2">
    <location>
        <begin position="199"/>
        <end position="221"/>
    </location>
</feature>
<sequence>MTIKLGEISYNRLDQHDPKSRSTRVKHGTARTNRPSRGIYDRSNSFSYWLLRVLFLIRWSHHTPDSPCWPSNQITQHILKLARTSSPRPPAALDWLNWHRDGQLRKPSPGLGSFEPKSQSSFPSPSETTPNSGSSRTYSLSSALFSPILTSPLHDAPPCATEMGVPAYFELSWSILSTIGLFLTVIGVWAILITRVSPLHLVPIVVSIACAVANGLCYYAFYAEHPTRQQVVASVFADIFWLIQEAGLSFYSYQILVHTLKDRALTIFRTIFWTLMTCIVAIRIAIAATRAIEIATGGPLQQRVDYLHVGYFTAIALIETSSSAFLICLLRDAYGVSPWRSPNHDLFRHLLQSTEIRLASLCCIGILRAVTFSLRTTAQSATTVAAEFDRFAYTLECLFPIIFIIDILASKRFRFDGHTLVYCSDPPEGHPSWVGHQTRRHSRWAAMSPGHS</sequence>